<keyword evidence="3" id="KW-1185">Reference proteome</keyword>
<dbReference type="EnsemblMetazoa" id="tetur123g00010.1">
    <property type="protein sequence ID" value="tetur123g00010.1"/>
    <property type="gene ID" value="tetur123g00010"/>
</dbReference>
<organism evidence="2 3">
    <name type="scientific">Tetranychus urticae</name>
    <name type="common">Two-spotted spider mite</name>
    <dbReference type="NCBI Taxonomy" id="32264"/>
    <lineage>
        <taxon>Eukaryota</taxon>
        <taxon>Metazoa</taxon>
        <taxon>Ecdysozoa</taxon>
        <taxon>Arthropoda</taxon>
        <taxon>Chelicerata</taxon>
        <taxon>Arachnida</taxon>
        <taxon>Acari</taxon>
        <taxon>Acariformes</taxon>
        <taxon>Trombidiformes</taxon>
        <taxon>Prostigmata</taxon>
        <taxon>Eleutherengona</taxon>
        <taxon>Raphignathae</taxon>
        <taxon>Tetranychoidea</taxon>
        <taxon>Tetranychidae</taxon>
        <taxon>Tetranychus</taxon>
    </lineage>
</organism>
<reference evidence="3" key="1">
    <citation type="submission" date="2011-08" db="EMBL/GenBank/DDBJ databases">
        <authorList>
            <person name="Rombauts S."/>
        </authorList>
    </citation>
    <scope>NUCLEOTIDE SEQUENCE</scope>
    <source>
        <strain evidence="3">London</strain>
    </source>
</reference>
<protein>
    <submittedName>
        <fullName evidence="2">Uncharacterized protein</fullName>
    </submittedName>
</protein>
<dbReference type="AlphaFoldDB" id="T1KI26"/>
<dbReference type="Proteomes" id="UP000015104">
    <property type="component" value="Unassembled WGS sequence"/>
</dbReference>
<dbReference type="EMBL" id="CAEY01000093">
    <property type="status" value="NOT_ANNOTATED_CDS"/>
    <property type="molecule type" value="Genomic_DNA"/>
</dbReference>
<evidence type="ECO:0000313" key="2">
    <source>
        <dbReference type="EnsemblMetazoa" id="tetur123g00010.1"/>
    </source>
</evidence>
<proteinExistence type="predicted"/>
<evidence type="ECO:0000313" key="3">
    <source>
        <dbReference type="Proteomes" id="UP000015104"/>
    </source>
</evidence>
<sequence length="102" mass="11778">MALTKIDEITTTADTIKLLKTAPNWYTDENINPWFRLLQSLPIKNICVEEKVEEKIRGKGRGEVVNDEESDFQSEEQLQEINWPSPIADHELMLFPTHSDGH</sequence>
<evidence type="ECO:0000256" key="1">
    <source>
        <dbReference type="SAM" id="MobiDB-lite"/>
    </source>
</evidence>
<name>T1KI26_TETUR</name>
<feature type="region of interest" description="Disordered" evidence="1">
    <location>
        <begin position="58"/>
        <end position="77"/>
    </location>
</feature>
<feature type="compositionally biased region" description="Acidic residues" evidence="1">
    <location>
        <begin position="65"/>
        <end position="77"/>
    </location>
</feature>
<reference evidence="2" key="2">
    <citation type="submission" date="2015-06" db="UniProtKB">
        <authorList>
            <consortium name="EnsemblMetazoa"/>
        </authorList>
    </citation>
    <scope>IDENTIFICATION</scope>
</reference>
<dbReference type="HOGENOM" id="CLU_2280950_0_0_1"/>
<accession>T1KI26</accession>